<evidence type="ECO:0000256" key="1">
    <source>
        <dbReference type="SAM" id="SignalP"/>
    </source>
</evidence>
<sequence length="603" mass="65292">MFRLLRTVALGLVLQASLIDSAVSLRRQASVEQGSLALVSTNPLEFKYTTSEPNPRNWVGLYYAAGGGPDNGVFNQPSIRWSYAPEAQGSVKFDNDGLGSGEYKAYLLADDQYKSLAAPVQLALGESAKYPGSISVDHSRTPINIKYTTSQPNAKNWIGLYFAQGGGPVNQVEDQPSLTWEWAPASVGEVTLSTKNLSPGEYKVFLLADGGYKWLSEPVAAQVRNAESFSFIVKDITTKNARQGDKFEASLANLVSQPGDKDTKFNIVGGGDWAAINSSGVITGTPSSSAKDTTLSIEAQDKNGVTASISVHIPVRPAGSSLVDNLRVLSFNLWHGGTQVSNYHEKQVRFLADKNVDIVGLQESTGGHGTRLAHALGWYSWQGPDVSIISRYPITQVYPATSVSGSVRISLDGADSDIIIWNAHLGYDPYGPYDFCFDKMSVSRVMEREAQSGRTPQIQEMTGKMGDHLANADNVPVLLVGDFNAPSHLDWIEASKSQHCGIGQVAWPTSKYPTDAGLIDSFRVAHSDPVATPGITWSPIYLDNNGRPEPLDRIDFVYHKGRKLAVRDSEAVVVGNPTAQPNHGNNEWTSDHKAVLTTYSVQA</sequence>
<evidence type="ECO:0000313" key="3">
    <source>
        <dbReference type="EMBL" id="EXU98459.1"/>
    </source>
</evidence>
<dbReference type="PANTHER" id="PTHR41349:SF1">
    <property type="entry name" value="PROTEIN CBG08683"/>
    <property type="match status" value="1"/>
</dbReference>
<reference evidence="3 4" key="1">
    <citation type="submission" date="2014-02" db="EMBL/GenBank/DDBJ databases">
        <title>The genome sequence of the entomopathogenic fungus Metarhizium robertsii ARSEF 2575.</title>
        <authorList>
            <person name="Giuliano Garisto Donzelli B."/>
            <person name="Roe B.A."/>
            <person name="Macmil S.L."/>
            <person name="Krasnoff S.B."/>
            <person name="Gibson D.M."/>
        </authorList>
    </citation>
    <scope>NUCLEOTIDE SEQUENCE [LARGE SCALE GENOMIC DNA]</scope>
    <source>
        <strain evidence="3 4">ARSEF 2575</strain>
    </source>
</reference>
<dbReference type="Pfam" id="PF03372">
    <property type="entry name" value="Exo_endo_phos"/>
    <property type="match status" value="1"/>
</dbReference>
<dbReference type="Proteomes" id="UP000030151">
    <property type="component" value="Unassembled WGS sequence"/>
</dbReference>
<keyword evidence="3" id="KW-0540">Nuclease</keyword>
<dbReference type="InterPro" id="IPR015919">
    <property type="entry name" value="Cadherin-like_sf"/>
</dbReference>
<feature type="domain" description="Endonuclease/exonuclease/phosphatase" evidence="2">
    <location>
        <begin position="329"/>
        <end position="592"/>
    </location>
</feature>
<dbReference type="PANTHER" id="PTHR41349">
    <property type="match status" value="1"/>
</dbReference>
<dbReference type="InterPro" id="IPR013783">
    <property type="entry name" value="Ig-like_fold"/>
</dbReference>
<organism evidence="3 4">
    <name type="scientific">Metarhizium robertsii</name>
    <dbReference type="NCBI Taxonomy" id="568076"/>
    <lineage>
        <taxon>Eukaryota</taxon>
        <taxon>Fungi</taxon>
        <taxon>Dikarya</taxon>
        <taxon>Ascomycota</taxon>
        <taxon>Pezizomycotina</taxon>
        <taxon>Sordariomycetes</taxon>
        <taxon>Hypocreomycetidae</taxon>
        <taxon>Hypocreales</taxon>
        <taxon>Clavicipitaceae</taxon>
        <taxon>Metarhizium</taxon>
    </lineage>
</organism>
<keyword evidence="3" id="KW-0378">Hydrolase</keyword>
<keyword evidence="3" id="KW-0269">Exonuclease</keyword>
<dbReference type="AlphaFoldDB" id="A0A0A1URR5"/>
<keyword evidence="1" id="KW-0732">Signal</keyword>
<feature type="signal peptide" evidence="1">
    <location>
        <begin position="1"/>
        <end position="24"/>
    </location>
</feature>
<dbReference type="GO" id="GO:0005509">
    <property type="term" value="F:calcium ion binding"/>
    <property type="evidence" value="ECO:0007669"/>
    <property type="project" value="InterPro"/>
</dbReference>
<dbReference type="HOGENOM" id="CLU_027729_0_0_1"/>
<dbReference type="GO" id="GO:0016020">
    <property type="term" value="C:membrane"/>
    <property type="evidence" value="ECO:0007669"/>
    <property type="project" value="InterPro"/>
</dbReference>
<name>A0A0A1URR5_9HYPO</name>
<evidence type="ECO:0000313" key="4">
    <source>
        <dbReference type="Proteomes" id="UP000030151"/>
    </source>
</evidence>
<dbReference type="eggNOG" id="ENOG502RYZR">
    <property type="taxonomic scope" value="Eukaryota"/>
</dbReference>
<protein>
    <submittedName>
        <fullName evidence="3">Exonuclease-endonuclease-phosphatase family protein</fullName>
    </submittedName>
</protein>
<comment type="caution">
    <text evidence="3">The sequence shown here is derived from an EMBL/GenBank/DDBJ whole genome shotgun (WGS) entry which is preliminary data.</text>
</comment>
<accession>A0A0A1URR5</accession>
<dbReference type="SUPFAM" id="SSF49313">
    <property type="entry name" value="Cadherin-like"/>
    <property type="match status" value="1"/>
</dbReference>
<dbReference type="Gene3D" id="2.60.40.10">
    <property type="entry name" value="Immunoglobulins"/>
    <property type="match status" value="1"/>
</dbReference>
<keyword evidence="3" id="KW-0255">Endonuclease</keyword>
<dbReference type="OrthoDB" id="276515at2759"/>
<dbReference type="InterPro" id="IPR005135">
    <property type="entry name" value="Endo/exonuclease/phosphatase"/>
</dbReference>
<dbReference type="GO" id="GO:0004519">
    <property type="term" value="F:endonuclease activity"/>
    <property type="evidence" value="ECO:0007669"/>
    <property type="project" value="UniProtKB-KW"/>
</dbReference>
<dbReference type="Gene3D" id="3.60.10.10">
    <property type="entry name" value="Endonuclease/exonuclease/phosphatase"/>
    <property type="match status" value="1"/>
</dbReference>
<dbReference type="InterPro" id="IPR036691">
    <property type="entry name" value="Endo/exonu/phosph_ase_sf"/>
</dbReference>
<dbReference type="SUPFAM" id="SSF56219">
    <property type="entry name" value="DNase I-like"/>
    <property type="match status" value="1"/>
</dbReference>
<evidence type="ECO:0000259" key="2">
    <source>
        <dbReference type="Pfam" id="PF03372"/>
    </source>
</evidence>
<gene>
    <name evidence="3" type="ORF">X797_008406</name>
</gene>
<proteinExistence type="predicted"/>
<dbReference type="GO" id="GO:0004527">
    <property type="term" value="F:exonuclease activity"/>
    <property type="evidence" value="ECO:0007669"/>
    <property type="project" value="UniProtKB-KW"/>
</dbReference>
<dbReference type="EMBL" id="JELW01000026">
    <property type="protein sequence ID" value="EXU98459.1"/>
    <property type="molecule type" value="Genomic_DNA"/>
</dbReference>
<feature type="chain" id="PRO_5001980797" evidence="1">
    <location>
        <begin position="25"/>
        <end position="603"/>
    </location>
</feature>